<keyword evidence="6" id="KW-0564">Palmitate</keyword>
<organism evidence="10 11">
    <name type="scientific">Calderihabitans maritimus</name>
    <dbReference type="NCBI Taxonomy" id="1246530"/>
    <lineage>
        <taxon>Bacteria</taxon>
        <taxon>Bacillati</taxon>
        <taxon>Bacillota</taxon>
        <taxon>Clostridia</taxon>
        <taxon>Neomoorellales</taxon>
        <taxon>Calderihabitantaceae</taxon>
        <taxon>Calderihabitans</taxon>
    </lineage>
</organism>
<dbReference type="InterPro" id="IPR008844">
    <property type="entry name" value="Spore_GerAC-like"/>
</dbReference>
<protein>
    <submittedName>
        <fullName evidence="10">Ger(X)C family germination protein</fullName>
    </submittedName>
</protein>
<dbReference type="InterPro" id="IPR038501">
    <property type="entry name" value="Spore_GerAC_C_sf"/>
</dbReference>
<keyword evidence="4" id="KW-0732">Signal</keyword>
<dbReference type="NCBIfam" id="TIGR02887">
    <property type="entry name" value="spore_ger_x_C"/>
    <property type="match status" value="1"/>
</dbReference>
<dbReference type="PANTHER" id="PTHR35789:SF1">
    <property type="entry name" value="SPORE GERMINATION PROTEIN B3"/>
    <property type="match status" value="1"/>
</dbReference>
<evidence type="ECO:0000259" key="8">
    <source>
        <dbReference type="Pfam" id="PF05504"/>
    </source>
</evidence>
<keyword evidence="5" id="KW-0472">Membrane</keyword>
<feature type="domain" description="Spore germination protein N-terminal" evidence="9">
    <location>
        <begin position="23"/>
        <end position="193"/>
    </location>
</feature>
<dbReference type="InterPro" id="IPR057336">
    <property type="entry name" value="GerAC_N"/>
</dbReference>
<comment type="subcellular location">
    <subcellularLocation>
        <location evidence="1">Membrane</location>
        <topology evidence="1">Lipid-anchor</topology>
    </subcellularLocation>
</comment>
<dbReference type="GO" id="GO:0009847">
    <property type="term" value="P:spore germination"/>
    <property type="evidence" value="ECO:0007669"/>
    <property type="project" value="InterPro"/>
</dbReference>
<evidence type="ECO:0000256" key="4">
    <source>
        <dbReference type="ARBA" id="ARBA00022729"/>
    </source>
</evidence>
<evidence type="ECO:0000256" key="6">
    <source>
        <dbReference type="ARBA" id="ARBA00023139"/>
    </source>
</evidence>
<feature type="domain" description="Spore germination GerAC-like C-terminal" evidence="8">
    <location>
        <begin position="215"/>
        <end position="380"/>
    </location>
</feature>
<evidence type="ECO:0000256" key="3">
    <source>
        <dbReference type="ARBA" id="ARBA00022544"/>
    </source>
</evidence>
<evidence type="ECO:0000313" key="11">
    <source>
        <dbReference type="Proteomes" id="UP000197032"/>
    </source>
</evidence>
<dbReference type="Pfam" id="PF05504">
    <property type="entry name" value="Spore_GerAC"/>
    <property type="match status" value="1"/>
</dbReference>
<dbReference type="PANTHER" id="PTHR35789">
    <property type="entry name" value="SPORE GERMINATION PROTEIN B3"/>
    <property type="match status" value="1"/>
</dbReference>
<dbReference type="EMBL" id="BDGJ01000078">
    <property type="protein sequence ID" value="GAW92420.1"/>
    <property type="molecule type" value="Genomic_DNA"/>
</dbReference>
<dbReference type="Gene3D" id="3.30.300.210">
    <property type="entry name" value="Nutrient germinant receptor protein C, domain 3"/>
    <property type="match status" value="1"/>
</dbReference>
<evidence type="ECO:0000256" key="2">
    <source>
        <dbReference type="ARBA" id="ARBA00007886"/>
    </source>
</evidence>
<keyword evidence="11" id="KW-1185">Reference proteome</keyword>
<keyword evidence="7" id="KW-0449">Lipoprotein</keyword>
<comment type="similarity">
    <text evidence="2">Belongs to the GerABKC lipoprotein family.</text>
</comment>
<dbReference type="InterPro" id="IPR046953">
    <property type="entry name" value="Spore_GerAC-like_C"/>
</dbReference>
<dbReference type="AlphaFoldDB" id="A0A1Z5HT25"/>
<keyword evidence="3" id="KW-0309">Germination</keyword>
<dbReference type="Pfam" id="PF25198">
    <property type="entry name" value="Spore_GerAC_N"/>
    <property type="match status" value="1"/>
</dbReference>
<comment type="caution">
    <text evidence="10">The sequence shown here is derived from an EMBL/GenBank/DDBJ whole genome shotgun (WGS) entry which is preliminary data.</text>
</comment>
<evidence type="ECO:0000256" key="1">
    <source>
        <dbReference type="ARBA" id="ARBA00004635"/>
    </source>
</evidence>
<evidence type="ECO:0000256" key="7">
    <source>
        <dbReference type="ARBA" id="ARBA00023288"/>
    </source>
</evidence>
<reference evidence="11" key="1">
    <citation type="journal article" date="2017" name="Appl. Environ. Microbiol.">
        <title>Genomic analysis of Calderihabitans maritimus KKC1, a thermophilic hydrogenogenic carboxydotrophic bacterium isolated from marine sediment.</title>
        <authorList>
            <person name="Omae K."/>
            <person name="Yoneda Y."/>
            <person name="Fukuyama Y."/>
            <person name="Yoshida T."/>
            <person name="Sako Y."/>
        </authorList>
    </citation>
    <scope>NUCLEOTIDE SEQUENCE [LARGE SCALE GENOMIC DNA]</scope>
    <source>
        <strain evidence="11">KKC1</strain>
    </source>
</reference>
<dbReference type="OrthoDB" id="9816067at2"/>
<accession>A0A1Z5HT25</accession>
<dbReference type="RefSeq" id="WP_088553780.1">
    <property type="nucleotide sequence ID" value="NZ_BDGJ01000078.1"/>
</dbReference>
<dbReference type="GO" id="GO:0016020">
    <property type="term" value="C:membrane"/>
    <property type="evidence" value="ECO:0007669"/>
    <property type="project" value="UniProtKB-SubCell"/>
</dbReference>
<evidence type="ECO:0000259" key="9">
    <source>
        <dbReference type="Pfam" id="PF25198"/>
    </source>
</evidence>
<dbReference type="Proteomes" id="UP000197032">
    <property type="component" value="Unassembled WGS sequence"/>
</dbReference>
<dbReference type="Gene3D" id="6.20.190.10">
    <property type="entry name" value="Nutrient germinant receptor protein C, domain 1"/>
    <property type="match status" value="1"/>
</dbReference>
<dbReference type="PROSITE" id="PS51257">
    <property type="entry name" value="PROKAR_LIPOPROTEIN"/>
    <property type="match status" value="1"/>
</dbReference>
<evidence type="ECO:0000256" key="5">
    <source>
        <dbReference type="ARBA" id="ARBA00023136"/>
    </source>
</evidence>
<evidence type="ECO:0000313" key="10">
    <source>
        <dbReference type="EMBL" id="GAW92420.1"/>
    </source>
</evidence>
<name>A0A1Z5HT25_9FIRM</name>
<gene>
    <name evidence="10" type="ORF">KKC1_15740</name>
</gene>
<proteinExistence type="inferred from homology"/>
<sequence>MKHRYGFLLLLLLLPVVAGCWSRREVNELAIISGTGLDWDRQSEMVELTVQMLKPQQVGGGQMGAGGAGGQGKPVVVRSTKGRTIAEAIRRLEMETPRKLFWSHNRIIVLGEDFARRGVEALDFFSRERETRLISWVLVARGRAREILGLGPDLEKIPALSVSSLTKQRTGMIVNLKDFLIMLSSWGDNPVTGTVAPVENKQENGQGQSTVSLVGAAAFRDGKLVGWLDDREMRGLMWLRGKIKRGVITVPCPRYPDEPLSFTIRSASTRIIPQVRDGFISFLVEIREEGELIEQWCQEDFTKPDKIKELEKLKEKEIKMRAGEVLQKAQEEWQTDIFGFGEALRRRYPRVWKQVRENWNEEFAYAEINLVVEAKIRRTGMTSKPTQIK</sequence>